<reference evidence="3" key="1">
    <citation type="submission" date="2022-12" db="EMBL/GenBank/DDBJ databases">
        <authorList>
            <person name="Petersen C."/>
        </authorList>
    </citation>
    <scope>NUCLEOTIDE SEQUENCE</scope>
    <source>
        <strain evidence="3">IBT 29677</strain>
    </source>
</reference>
<dbReference type="InterPro" id="IPR013149">
    <property type="entry name" value="ADH-like_C"/>
</dbReference>
<dbReference type="RefSeq" id="XP_056490417.1">
    <property type="nucleotide sequence ID" value="XM_056627683.1"/>
</dbReference>
<feature type="domain" description="Alcohol dehydrogenase-like N-terminal" evidence="2">
    <location>
        <begin position="35"/>
        <end position="147"/>
    </location>
</feature>
<dbReference type="InterPro" id="IPR036291">
    <property type="entry name" value="NAD(P)-bd_dom_sf"/>
</dbReference>
<dbReference type="Gene3D" id="3.40.50.720">
    <property type="entry name" value="NAD(P)-binding Rossmann-like Domain"/>
    <property type="match status" value="1"/>
</dbReference>
<gene>
    <name evidence="3" type="ORF">N7509_003046</name>
</gene>
<dbReference type="Pfam" id="PF08240">
    <property type="entry name" value="ADH_N"/>
    <property type="match status" value="1"/>
</dbReference>
<dbReference type="PANTHER" id="PTHR43677:SF4">
    <property type="entry name" value="QUINONE OXIDOREDUCTASE-LIKE PROTEIN 2"/>
    <property type="match status" value="1"/>
</dbReference>
<dbReference type="Pfam" id="PF00107">
    <property type="entry name" value="ADH_zinc_N"/>
    <property type="match status" value="1"/>
</dbReference>
<dbReference type="GO" id="GO:0016491">
    <property type="term" value="F:oxidoreductase activity"/>
    <property type="evidence" value="ECO:0007669"/>
    <property type="project" value="TreeGrafter"/>
</dbReference>
<sequence>MATKSLPKTCRALVLNAIGERLHLETRPTPQPTSGSAVIKILAAAVLSYSRDIYNGTRNYELATPSVPGSGAIGRVAAIGPDAAKLQVGDLVFIDIYIRGRDDYSVGALSGINDGHSEASKRMMRGEWRDSTYAEYARLPLENCFSLNEKRLLGSPAEGGLGYTIDELLYIAVQLVPFGGLRSIGLAVCDKIIISPATGAFGSAAVQVALAMGASVIAMGRNNETLENLKSKFLPDASDDRIQLIQITNDLQQEFAAGSSHIKSAIMSLRHSGRICLMGGAMGDMAIPASPVVRRNLTIKGKWMYERDDILKLIQMVESGALKLGREAGCRIVGRFPMEKWKEAFDAAAEHAGPGERVSIIP</sequence>
<dbReference type="InterPro" id="IPR051397">
    <property type="entry name" value="Zn-ADH-like_protein"/>
</dbReference>
<dbReference type="InterPro" id="IPR013154">
    <property type="entry name" value="ADH-like_N"/>
</dbReference>
<proteinExistence type="predicted"/>
<keyword evidence="4" id="KW-1185">Reference proteome</keyword>
<dbReference type="SUPFAM" id="SSF50129">
    <property type="entry name" value="GroES-like"/>
    <property type="match status" value="1"/>
</dbReference>
<evidence type="ECO:0000313" key="3">
    <source>
        <dbReference type="EMBL" id="KAJ5403175.1"/>
    </source>
</evidence>
<name>A0A9W9W4C7_9EURO</name>
<comment type="caution">
    <text evidence="3">The sequence shown here is derived from an EMBL/GenBank/DDBJ whole genome shotgun (WGS) entry which is preliminary data.</text>
</comment>
<dbReference type="Proteomes" id="UP001147747">
    <property type="component" value="Unassembled WGS sequence"/>
</dbReference>
<evidence type="ECO:0000313" key="4">
    <source>
        <dbReference type="Proteomes" id="UP001147747"/>
    </source>
</evidence>
<accession>A0A9W9W4C7</accession>
<dbReference type="AlphaFoldDB" id="A0A9W9W4C7"/>
<dbReference type="OrthoDB" id="5407715at2759"/>
<dbReference type="GeneID" id="81366663"/>
<evidence type="ECO:0000259" key="1">
    <source>
        <dbReference type="Pfam" id="PF00107"/>
    </source>
</evidence>
<dbReference type="GO" id="GO:0005739">
    <property type="term" value="C:mitochondrion"/>
    <property type="evidence" value="ECO:0007669"/>
    <property type="project" value="TreeGrafter"/>
</dbReference>
<dbReference type="PANTHER" id="PTHR43677">
    <property type="entry name" value="SHORT-CHAIN DEHYDROGENASE/REDUCTASE"/>
    <property type="match status" value="1"/>
</dbReference>
<dbReference type="SUPFAM" id="SSF51735">
    <property type="entry name" value="NAD(P)-binding Rossmann-fold domains"/>
    <property type="match status" value="1"/>
</dbReference>
<reference evidence="3" key="2">
    <citation type="journal article" date="2023" name="IMA Fungus">
        <title>Comparative genomic study of the Penicillium genus elucidates a diverse pangenome and 15 lateral gene transfer events.</title>
        <authorList>
            <person name="Petersen C."/>
            <person name="Sorensen T."/>
            <person name="Nielsen M.R."/>
            <person name="Sondergaard T.E."/>
            <person name="Sorensen J.L."/>
            <person name="Fitzpatrick D.A."/>
            <person name="Frisvad J.C."/>
            <person name="Nielsen K.L."/>
        </authorList>
    </citation>
    <scope>NUCLEOTIDE SEQUENCE</scope>
    <source>
        <strain evidence="3">IBT 29677</strain>
    </source>
</reference>
<dbReference type="EMBL" id="JAPZBU010000005">
    <property type="protein sequence ID" value="KAJ5403175.1"/>
    <property type="molecule type" value="Genomic_DNA"/>
</dbReference>
<evidence type="ECO:0000259" key="2">
    <source>
        <dbReference type="Pfam" id="PF08240"/>
    </source>
</evidence>
<feature type="domain" description="Alcohol dehydrogenase-like C-terminal" evidence="1">
    <location>
        <begin position="202"/>
        <end position="318"/>
    </location>
</feature>
<dbReference type="Gene3D" id="3.90.180.10">
    <property type="entry name" value="Medium-chain alcohol dehydrogenases, catalytic domain"/>
    <property type="match status" value="1"/>
</dbReference>
<dbReference type="CDD" id="cd05188">
    <property type="entry name" value="MDR"/>
    <property type="match status" value="1"/>
</dbReference>
<protein>
    <submittedName>
        <fullName evidence="3">Alcohol dehydrogenase</fullName>
    </submittedName>
</protein>
<dbReference type="InterPro" id="IPR011032">
    <property type="entry name" value="GroES-like_sf"/>
</dbReference>
<organism evidence="3 4">
    <name type="scientific">Penicillium cosmopolitanum</name>
    <dbReference type="NCBI Taxonomy" id="1131564"/>
    <lineage>
        <taxon>Eukaryota</taxon>
        <taxon>Fungi</taxon>
        <taxon>Dikarya</taxon>
        <taxon>Ascomycota</taxon>
        <taxon>Pezizomycotina</taxon>
        <taxon>Eurotiomycetes</taxon>
        <taxon>Eurotiomycetidae</taxon>
        <taxon>Eurotiales</taxon>
        <taxon>Aspergillaceae</taxon>
        <taxon>Penicillium</taxon>
    </lineage>
</organism>